<gene>
    <name evidence="1" type="ORF">CHU93_02180</name>
</gene>
<organism evidence="1 2">
    <name type="scientific">Sandarakinorhabdus cyanobacteriorum</name>
    <dbReference type="NCBI Taxonomy" id="1981098"/>
    <lineage>
        <taxon>Bacteria</taxon>
        <taxon>Pseudomonadati</taxon>
        <taxon>Pseudomonadota</taxon>
        <taxon>Alphaproteobacteria</taxon>
        <taxon>Sphingomonadales</taxon>
        <taxon>Sphingosinicellaceae</taxon>
        <taxon>Sandarakinorhabdus</taxon>
    </lineage>
</organism>
<protein>
    <submittedName>
        <fullName evidence="1">Uncharacterized protein</fullName>
    </submittedName>
</protein>
<dbReference type="Proteomes" id="UP000216991">
    <property type="component" value="Unassembled WGS sequence"/>
</dbReference>
<evidence type="ECO:0000313" key="2">
    <source>
        <dbReference type="Proteomes" id="UP000216991"/>
    </source>
</evidence>
<comment type="caution">
    <text evidence="1">The sequence shown here is derived from an EMBL/GenBank/DDBJ whole genome shotgun (WGS) entry which is preliminary data.</text>
</comment>
<accession>A0A255YZP3</accession>
<keyword evidence="2" id="KW-1185">Reference proteome</keyword>
<name>A0A255YZP3_9SPHN</name>
<dbReference type="EMBL" id="NOXT01000066">
    <property type="protein sequence ID" value="OYQ34723.1"/>
    <property type="molecule type" value="Genomic_DNA"/>
</dbReference>
<proteinExistence type="predicted"/>
<sequence>MNHVIDRALAGDASAVLHRVQAEEGFAALVGRDAVLGRLRELAGPMTEQAVTAGNDAFLALPDAHLWARLEAGRIAALTIIAVRDAGLAAELAAAHPCHRPLGELVSGRGQLAPVPGEGALAAVMAAFAARNVPALAPLHNAPPDAVLLPRTVLALPDGGTAALCQLLGHADGRRISLPVSLLMDSGGGLLAMCHDPLALAAASLRPFWPE</sequence>
<dbReference type="RefSeq" id="WP_094472560.1">
    <property type="nucleotide sequence ID" value="NZ_NOXT01000066.1"/>
</dbReference>
<dbReference type="AlphaFoldDB" id="A0A255YZP3"/>
<reference evidence="1 2" key="1">
    <citation type="submission" date="2017-07" db="EMBL/GenBank/DDBJ databases">
        <title>Sandarakinorhabdus cyanobacteriorum sp. nov., a novel bacterium isolated from cyanobacterial aggregates in a eutrophic lake.</title>
        <authorList>
            <person name="Cai H."/>
        </authorList>
    </citation>
    <scope>NUCLEOTIDE SEQUENCE [LARGE SCALE GENOMIC DNA]</scope>
    <source>
        <strain evidence="1 2">TH057</strain>
    </source>
</reference>
<evidence type="ECO:0000313" key="1">
    <source>
        <dbReference type="EMBL" id="OYQ34723.1"/>
    </source>
</evidence>